<evidence type="ECO:0000313" key="3">
    <source>
        <dbReference type="Proteomes" id="UP000039865"/>
    </source>
</evidence>
<feature type="compositionally biased region" description="Polar residues" evidence="1">
    <location>
        <begin position="354"/>
        <end position="375"/>
    </location>
</feature>
<feature type="region of interest" description="Disordered" evidence="1">
    <location>
        <begin position="354"/>
        <end position="388"/>
    </location>
</feature>
<feature type="compositionally biased region" description="Low complexity" evidence="1">
    <location>
        <begin position="376"/>
        <end position="388"/>
    </location>
</feature>
<protein>
    <submittedName>
        <fullName evidence="2">Uncharacterized protein</fullName>
    </submittedName>
</protein>
<dbReference type="Proteomes" id="UP000039865">
    <property type="component" value="Unassembled WGS sequence"/>
</dbReference>
<sequence length="482" mass="56654">MSKVNLQSDYEDIQSKISRLYSVTISLQVHIQQKTPLKPSQTSKVQSYFEYLRKKSTVINFLDQQQLYLDEMKISKQRLLQNLRQKFGTTYVFGLKDKLNQSQKSFNELSPQKSERFASPFRRPQTSVNLHSQHYNNTLVNRNDSRSNPRIDQSLLANVDRRNTSSVKSLDRYFSHKRQQSVKSIISIDSAAIDRVIKLQDQKKLESNQKDNGNKSNRSIKSNFKAIKVPEQDNSKERPQSRQSKFRGIDFLRKRKQSADIVSRSDASQKLLIPQQAQKKLNISTSYIKFNNDRVVPQVYIKQKEERMNRTMENVQKSLQGMRRNIPTLNFNRPEGASPLRSYFNRSRANIENPEVQQQSALNSIRQNQNSQGKTRNGISNNNNNNRNSIFNRSKFIIRNQPSPIMNRYLRNKDTFVALFPQYGVTKDLNKTEFMQQMTYEPFNVIEQRDTPNVDRLNFIKRDDAKRYTEEWLKTQNMRGKK</sequence>
<evidence type="ECO:0000313" key="2">
    <source>
        <dbReference type="EMBL" id="CDW89038.1"/>
    </source>
</evidence>
<dbReference type="InParanoid" id="A0A078B678"/>
<organism evidence="2 3">
    <name type="scientific">Stylonychia lemnae</name>
    <name type="common">Ciliate</name>
    <dbReference type="NCBI Taxonomy" id="5949"/>
    <lineage>
        <taxon>Eukaryota</taxon>
        <taxon>Sar</taxon>
        <taxon>Alveolata</taxon>
        <taxon>Ciliophora</taxon>
        <taxon>Intramacronucleata</taxon>
        <taxon>Spirotrichea</taxon>
        <taxon>Stichotrichia</taxon>
        <taxon>Sporadotrichida</taxon>
        <taxon>Oxytrichidae</taxon>
        <taxon>Stylonychinae</taxon>
        <taxon>Stylonychia</taxon>
    </lineage>
</organism>
<feature type="compositionally biased region" description="Basic and acidic residues" evidence="1">
    <location>
        <begin position="204"/>
        <end position="213"/>
    </location>
</feature>
<dbReference type="EMBL" id="CCKQ01017164">
    <property type="protein sequence ID" value="CDW89038.1"/>
    <property type="molecule type" value="Genomic_DNA"/>
</dbReference>
<proteinExistence type="predicted"/>
<reference evidence="2 3" key="1">
    <citation type="submission" date="2014-06" db="EMBL/GenBank/DDBJ databases">
        <authorList>
            <person name="Swart Estienne"/>
        </authorList>
    </citation>
    <scope>NUCLEOTIDE SEQUENCE [LARGE SCALE GENOMIC DNA]</scope>
    <source>
        <strain evidence="2 3">130c</strain>
    </source>
</reference>
<evidence type="ECO:0000256" key="1">
    <source>
        <dbReference type="SAM" id="MobiDB-lite"/>
    </source>
</evidence>
<dbReference type="AlphaFoldDB" id="A0A078B678"/>
<keyword evidence="3" id="KW-1185">Reference proteome</keyword>
<feature type="region of interest" description="Disordered" evidence="1">
    <location>
        <begin position="204"/>
        <end position="250"/>
    </location>
</feature>
<feature type="compositionally biased region" description="Basic and acidic residues" evidence="1">
    <location>
        <begin position="228"/>
        <end position="240"/>
    </location>
</feature>
<gene>
    <name evidence="2" type="primary">Contig19456.g20630</name>
    <name evidence="2" type="ORF">STYLEM_18166</name>
</gene>
<accession>A0A078B678</accession>
<name>A0A078B678_STYLE</name>